<evidence type="ECO:0000313" key="2">
    <source>
        <dbReference type="Proteomes" id="UP000265719"/>
    </source>
</evidence>
<accession>A0A399G3W6</accession>
<dbReference type="Proteomes" id="UP000265719">
    <property type="component" value="Chromosome"/>
</dbReference>
<reference evidence="1" key="1">
    <citation type="submission" date="2020-10" db="EMBL/GenBank/DDBJ databases">
        <title>De novo genome project of the cellulose decomposer Thermobifida halotolerans type strain.</title>
        <authorList>
            <person name="Nagy I."/>
            <person name="Horvath B."/>
            <person name="Kukolya J."/>
            <person name="Nagy I."/>
            <person name="Orsini M."/>
        </authorList>
    </citation>
    <scope>NUCLEOTIDE SEQUENCE</scope>
    <source>
        <strain evidence="1">DSM 44931</strain>
    </source>
</reference>
<protein>
    <submittedName>
        <fullName evidence="1">DNA alkylation repair protein</fullName>
    </submittedName>
</protein>
<dbReference type="Gene3D" id="1.25.40.290">
    <property type="entry name" value="ARM repeat domains"/>
    <property type="match status" value="1"/>
</dbReference>
<evidence type="ECO:0000313" key="1">
    <source>
        <dbReference type="EMBL" id="UOE20857.1"/>
    </source>
</evidence>
<name>A0A399G3W6_9ACTN</name>
<dbReference type="KEGG" id="thao:NI17_006665"/>
<dbReference type="EMBL" id="CP063196">
    <property type="protein sequence ID" value="UOE20857.1"/>
    <property type="molecule type" value="Genomic_DNA"/>
</dbReference>
<proteinExistence type="predicted"/>
<keyword evidence="2" id="KW-1185">Reference proteome</keyword>
<dbReference type="InterPro" id="IPR016024">
    <property type="entry name" value="ARM-type_fold"/>
</dbReference>
<sequence>MPTADEMLGPATVRALSDHLERAGAAGSAVRACADRLTGHGFKERVTLVRDAVLADLPADYPRFDAVVRAALEDEAFRGWMTLPVGEAVAVRGLADFEPALELLAALTPRLTSEYAVRPFLDSDLERALAVMLDWTADPDPHVRRLASEGCRPRLPWAARLPALVADPTPALPVLHALYRDGSDYVRRSVANHLNDIGHDHPDTAVETALRWLADADANTPWVVRHGLRGLVKQGHPGALAALGYPADVPVTVDGPHLAAAEVALGGELGFTATVTNRGTTPVAVAVDYVVHHVKANGTRTAKVFKLTTRTLEPGESCALRKVHSFRPISTRRYHSGTHAVQLQVNGRRHATAEFRLTV</sequence>
<dbReference type="OrthoDB" id="9797162at2"/>
<dbReference type="SUPFAM" id="SSF48371">
    <property type="entry name" value="ARM repeat"/>
    <property type="match status" value="1"/>
</dbReference>
<dbReference type="AlphaFoldDB" id="A0A399G3W6"/>
<gene>
    <name evidence="1" type="ORF">NI17_006665</name>
</gene>
<dbReference type="RefSeq" id="WP_068692882.1">
    <property type="nucleotide sequence ID" value="NZ_CP063196.1"/>
</dbReference>
<organism evidence="1 2">
    <name type="scientific">Thermobifida halotolerans</name>
    <dbReference type="NCBI Taxonomy" id="483545"/>
    <lineage>
        <taxon>Bacteria</taxon>
        <taxon>Bacillati</taxon>
        <taxon>Actinomycetota</taxon>
        <taxon>Actinomycetes</taxon>
        <taxon>Streptosporangiales</taxon>
        <taxon>Nocardiopsidaceae</taxon>
        <taxon>Thermobifida</taxon>
    </lineage>
</organism>